<dbReference type="EMBL" id="RWKA01000004">
    <property type="protein sequence ID" value="TGB44277.1"/>
    <property type="molecule type" value="Genomic_DNA"/>
</dbReference>
<dbReference type="RefSeq" id="WP_135359999.1">
    <property type="nucleotide sequence ID" value="NZ_RWJZ01000003.1"/>
</dbReference>
<organism evidence="1 2">
    <name type="scientific">Mycolicibacterium peregrinum</name>
    <name type="common">Mycobacterium peregrinum</name>
    <dbReference type="NCBI Taxonomy" id="43304"/>
    <lineage>
        <taxon>Bacteria</taxon>
        <taxon>Bacillati</taxon>
        <taxon>Actinomycetota</taxon>
        <taxon>Actinomycetes</taxon>
        <taxon>Mycobacteriales</taxon>
        <taxon>Mycobacteriaceae</taxon>
        <taxon>Mycolicibacterium</taxon>
    </lineage>
</organism>
<gene>
    <name evidence="1" type="ORF">EJD98_09775</name>
</gene>
<keyword evidence="2" id="KW-1185">Reference proteome</keyword>
<comment type="caution">
    <text evidence="1">The sequence shown here is derived from an EMBL/GenBank/DDBJ whole genome shotgun (WGS) entry which is preliminary data.</text>
</comment>
<evidence type="ECO:0000313" key="2">
    <source>
        <dbReference type="Proteomes" id="UP000297792"/>
    </source>
</evidence>
<dbReference type="Proteomes" id="UP000297792">
    <property type="component" value="Unassembled WGS sequence"/>
</dbReference>
<reference evidence="1 2" key="1">
    <citation type="submission" date="2018-12" db="EMBL/GenBank/DDBJ databases">
        <title>Draft genome sequences of Mycolicibacterium peregrinum isolated from a pig with lymphadenitis and from soil on the same Japanese pig farm.</title>
        <authorList>
            <person name="Komatsu T."/>
            <person name="Ohya K."/>
            <person name="Sawai K."/>
            <person name="Odoi J.O."/>
            <person name="Otsu K."/>
            <person name="Ota A."/>
            <person name="Ito T."/>
            <person name="Kawai M."/>
            <person name="Maruyama F."/>
        </authorList>
    </citation>
    <scope>NUCLEOTIDE SEQUENCE [LARGE SCALE GENOMIC DNA]</scope>
    <source>
        <strain evidence="1 2">138</strain>
    </source>
</reference>
<protein>
    <submittedName>
        <fullName evidence="1">Uncharacterized protein</fullName>
    </submittedName>
</protein>
<sequence length="239" mass="27126">MISRKSDKAAAPAPANRFISYDDHDEASRQAERSADKWLIAGTLLMGTNAAGIFGFPLFLWGLKKMRVASQAGLSVRPIMVTLIGYLVILDAGLNTQGWILDMVGNHTLVYRVLYTGWGNLFDMGYFWHYNQLWIGGAGAPGEKGWEFALILIVFPMRIAAAIAFLQMKRWGYQWLIVTCWFGVVIWVGYVMNMTVYADLRYTGTALPVFGWWLYDIVYITPFLAIPYLHTVNREIFSE</sequence>
<dbReference type="AlphaFoldDB" id="A0A4Z0HR03"/>
<accession>A0A4Z0HR03</accession>
<name>A0A4Z0HR03_MYCPR</name>
<proteinExistence type="predicted"/>
<evidence type="ECO:0000313" key="1">
    <source>
        <dbReference type="EMBL" id="TGB44277.1"/>
    </source>
</evidence>